<organism evidence="3 4">
    <name type="scientific">Brevundimonas nasdae</name>
    <dbReference type="NCBI Taxonomy" id="172043"/>
    <lineage>
        <taxon>Bacteria</taxon>
        <taxon>Pseudomonadati</taxon>
        <taxon>Pseudomonadota</taxon>
        <taxon>Alphaproteobacteria</taxon>
        <taxon>Caulobacterales</taxon>
        <taxon>Caulobacteraceae</taxon>
        <taxon>Brevundimonas</taxon>
    </lineage>
</organism>
<dbReference type="GeneID" id="94377097"/>
<evidence type="ECO:0000256" key="1">
    <source>
        <dbReference type="SAM" id="MobiDB-lite"/>
    </source>
</evidence>
<keyword evidence="3" id="KW-0675">Receptor</keyword>
<gene>
    <name evidence="3" type="ORF">KWG56_17535</name>
</gene>
<proteinExistence type="predicted"/>
<dbReference type="PANTHER" id="PTHR47234">
    <property type="match status" value="1"/>
</dbReference>
<feature type="chain" id="PRO_5045069503" evidence="2">
    <location>
        <begin position="18"/>
        <end position="885"/>
    </location>
</feature>
<dbReference type="Proteomes" id="UP000824334">
    <property type="component" value="Chromosome"/>
</dbReference>
<name>A0ABX8TME8_9CAUL</name>
<reference evidence="3 4" key="1">
    <citation type="submission" date="2021-07" db="EMBL/GenBank/DDBJ databases">
        <title>Isolation and characterization of bacteria from a gold mining with a capacity of golden bioaccumulation.</title>
        <authorList>
            <person name="Yang X.J."/>
        </authorList>
    </citation>
    <scope>NUCLEOTIDE SEQUENCE [LARGE SCALE GENOMIC DNA]</scope>
    <source>
        <strain evidence="3 4">Au29</strain>
    </source>
</reference>
<feature type="compositionally biased region" description="Gly residues" evidence="1">
    <location>
        <begin position="685"/>
        <end position="723"/>
    </location>
</feature>
<evidence type="ECO:0000313" key="4">
    <source>
        <dbReference type="Proteomes" id="UP000824334"/>
    </source>
</evidence>
<accession>A0ABX8TME8</accession>
<sequence length="885" mass="93942">MTLSALMLLALAPNAEAVQVQNPQTDEPVVVLPDVEVTTTRRGAALGGQEPIVSYDAAQIQAFGATNIGELVSLLEAQTRSARGGAPVFLVNGRRISGFREIRGLPPEAIERFDVLPEETALSYGYSADQRVVNVVLKADFRSITASGTVTRPTSGGQTVLDNSNNVLRIAGSTRWSMDLNLNSQTALFETERNIDRSGAAELFDLQGNIVGLPRGAQIDPALSALAGQAVTVAGAPASAANGAPSLNDFLGTANSPRQGDLNAYRTLLPNTGSAEISGTLKKDLNRDIGATFSGSYKTASSLSYLGLPGVTLTLPSGNPYSPFGDDVRLFRYLDRPDALKREVDTQTAGVGTVLDGFAGDWRWTLTGTYDWVETKTSTGRGVDPAALQASLIAGDPAVNPFGDIDGRVADRLRDTATSTSGVANAELVVNGKAWSGPAGDLTSTFKVGAQHQSLDSESLRNGVADERSLSRDLGRLQANFSLPIASRDRGVLAKIGDLSASMNLAYDELSDFGGVSTIGGGLNWSPIQRLSLGVDYSDAGKAPTMQQLNDPTVSTPNTPVFDFRTGETVELAYVTGGAPNLSAENARSLKLSANWQPYSARDLRFNLAYTRTDTDDQIASFPTITPALEAALPERFQRDSDGTLLSIDARPLNFSRREQQDVQWGFNFSRPFGKPNPTAERGQRGPGGFGGGDGAPRMAGPGGPGGPRGPGGAGRGGGGMQPGQGMFNLSLTHTWRLQDEVTIRDGLTPLNLLDGDAISGSGGQSRHEVQLQAGAFRNGLGMFVNANWRAGTHVNSTDVTSPNLDFSGRTTINLFAFADLTQRTKWVEKFPVLKGTRIGFGVTNIFDDRVSVTSSDGQTPLNYQSDFLDPTGRTFRINLRKILF</sequence>
<evidence type="ECO:0000313" key="3">
    <source>
        <dbReference type="EMBL" id="QYC10319.1"/>
    </source>
</evidence>
<dbReference type="EMBL" id="CP080034">
    <property type="protein sequence ID" value="QYC10319.1"/>
    <property type="molecule type" value="Genomic_DNA"/>
</dbReference>
<feature type="region of interest" description="Disordered" evidence="1">
    <location>
        <begin position="668"/>
        <end position="726"/>
    </location>
</feature>
<feature type="signal peptide" evidence="2">
    <location>
        <begin position="1"/>
        <end position="17"/>
    </location>
</feature>
<dbReference type="RefSeq" id="WP_219353118.1">
    <property type="nucleotide sequence ID" value="NZ_CP080034.1"/>
</dbReference>
<protein>
    <submittedName>
        <fullName evidence="3">TonB-dependent receptor</fullName>
    </submittedName>
</protein>
<keyword evidence="2" id="KW-0732">Signal</keyword>
<keyword evidence="4" id="KW-1185">Reference proteome</keyword>
<dbReference type="PANTHER" id="PTHR47234:SF1">
    <property type="entry name" value="TONB-DEPENDENT RECEPTOR"/>
    <property type="match status" value="1"/>
</dbReference>
<evidence type="ECO:0000256" key="2">
    <source>
        <dbReference type="SAM" id="SignalP"/>
    </source>
</evidence>